<dbReference type="Proteomes" id="UP001186944">
    <property type="component" value="Unassembled WGS sequence"/>
</dbReference>
<proteinExistence type="predicted"/>
<protein>
    <submittedName>
        <fullName evidence="1">Uncharacterized protein</fullName>
    </submittedName>
</protein>
<organism evidence="1 2">
    <name type="scientific">Pinctada imbricata</name>
    <name type="common">Atlantic pearl-oyster</name>
    <name type="synonym">Pinctada martensii</name>
    <dbReference type="NCBI Taxonomy" id="66713"/>
    <lineage>
        <taxon>Eukaryota</taxon>
        <taxon>Metazoa</taxon>
        <taxon>Spiralia</taxon>
        <taxon>Lophotrochozoa</taxon>
        <taxon>Mollusca</taxon>
        <taxon>Bivalvia</taxon>
        <taxon>Autobranchia</taxon>
        <taxon>Pteriomorphia</taxon>
        <taxon>Pterioida</taxon>
        <taxon>Pterioidea</taxon>
        <taxon>Pteriidae</taxon>
        <taxon>Pinctada</taxon>
    </lineage>
</organism>
<sequence>MIAIQNKWRIPTDLKGSKGQVTTGTPVVLTDLEDGTPCGATVRCTVLPLMDLAARVVGQTYTCRGLEESRFTLDTLLLTKAMEHVGKVKDLYFLQMAFEVFSNMMERFSVAQNERFVDLIMAFLRQYFPISYKRFHNTRDRMFKDLCILCEKTMEYTMRSILRTLEEVCHIFIENQLKGFVRLLESSTSDSKTLMKKVTKELAFYLRRNATFDVTFVDFIFILKKYHTGRHACIDVILEQHEKFSTESLLYLAKREHEIEPMRVTRRQNILSERIFELIRAGMSNLTKNVGKSRMLHDLYFETKFLVFFMDVFARNTEIELTKEEQFTSFLRLLIEKCELDTIVKVFTAQKYSMEMTETVRNKIGEKLSIRISKIFLKCLTICNHIYYSEIVIKILNAKDLFEMFVPNGTERFNDMVNVLKEKLKSKKKLQRILTITFD</sequence>
<keyword evidence="2" id="KW-1185">Reference proteome</keyword>
<evidence type="ECO:0000313" key="2">
    <source>
        <dbReference type="Proteomes" id="UP001186944"/>
    </source>
</evidence>
<gene>
    <name evidence="1" type="ORF">FSP39_019202</name>
</gene>
<evidence type="ECO:0000313" key="1">
    <source>
        <dbReference type="EMBL" id="KAK3108938.1"/>
    </source>
</evidence>
<comment type="caution">
    <text evidence="1">The sequence shown here is derived from an EMBL/GenBank/DDBJ whole genome shotgun (WGS) entry which is preliminary data.</text>
</comment>
<accession>A0AA89CB20</accession>
<dbReference type="AlphaFoldDB" id="A0AA89CB20"/>
<reference evidence="1" key="1">
    <citation type="submission" date="2019-08" db="EMBL/GenBank/DDBJ databases">
        <title>The improved chromosome-level genome for the pearl oyster Pinctada fucata martensii using PacBio sequencing and Hi-C.</title>
        <authorList>
            <person name="Zheng Z."/>
        </authorList>
    </citation>
    <scope>NUCLEOTIDE SEQUENCE</scope>
    <source>
        <strain evidence="1">ZZ-2019</strain>
        <tissue evidence="1">Adductor muscle</tissue>
    </source>
</reference>
<name>A0AA89CB20_PINIB</name>
<dbReference type="EMBL" id="VSWD01000001">
    <property type="protein sequence ID" value="KAK3108938.1"/>
    <property type="molecule type" value="Genomic_DNA"/>
</dbReference>